<evidence type="ECO:0000259" key="1">
    <source>
        <dbReference type="Pfam" id="PF07287"/>
    </source>
</evidence>
<dbReference type="PANTHER" id="PTHR47708">
    <property type="match status" value="1"/>
</dbReference>
<organism evidence="3 4">
    <name type="scientific">Paramuricea clavata</name>
    <name type="common">Red gorgonian</name>
    <name type="synonym">Violescent sea-whip</name>
    <dbReference type="NCBI Taxonomy" id="317549"/>
    <lineage>
        <taxon>Eukaryota</taxon>
        <taxon>Metazoa</taxon>
        <taxon>Cnidaria</taxon>
        <taxon>Anthozoa</taxon>
        <taxon>Octocorallia</taxon>
        <taxon>Malacalcyonacea</taxon>
        <taxon>Plexauridae</taxon>
        <taxon>Paramuricea</taxon>
    </lineage>
</organism>
<feature type="domain" description="Acyclic terpene utilisation N-terminal" evidence="1">
    <location>
        <begin position="72"/>
        <end position="378"/>
    </location>
</feature>
<evidence type="ECO:0000259" key="2">
    <source>
        <dbReference type="Pfam" id="PF23544"/>
    </source>
</evidence>
<evidence type="ECO:0000313" key="4">
    <source>
        <dbReference type="Proteomes" id="UP001152795"/>
    </source>
</evidence>
<dbReference type="OrthoDB" id="10265871at2759"/>
<dbReference type="InterPro" id="IPR010839">
    <property type="entry name" value="AtuA_N"/>
</dbReference>
<gene>
    <name evidence="3" type="ORF">PACLA_8A004809</name>
</gene>
<dbReference type="Pfam" id="PF23544">
    <property type="entry name" value="AtuA_ferredoxin"/>
    <property type="match status" value="1"/>
</dbReference>
<dbReference type="EMBL" id="CACRXK020001102">
    <property type="protein sequence ID" value="CAB3986987.1"/>
    <property type="molecule type" value="Genomic_DNA"/>
</dbReference>
<dbReference type="Pfam" id="PF07287">
    <property type="entry name" value="AtuA"/>
    <property type="match status" value="1"/>
</dbReference>
<feature type="domain" description="AtuA-like ferredoxin-fold" evidence="2">
    <location>
        <begin position="417"/>
        <end position="520"/>
    </location>
</feature>
<sequence>MNASRSSSEQRTRYTCGDKIHIEHVSALGEDNLPSKTEHVQLVYELRNKPNLYPTITQNYCSSLGLNYSSPVGAFPIARALDTGADIVITGRCVDSALALGPLVHTFDWKENNFDLLASGSLAGHLIECGAQSTGGILTDWQTSPDWDNIGFPIVEFASDGKFIVTKPPNTGGIVTTSTVAEQLVYEIGDPENYILPDVNCDFSQVKIEPIVGGEEDKNQAVVVTGAKGKPPPNTYKVSATYSDGFRATAVCPVGGPNAAAKARRVAESILKRTRKLFKLRGFDDYTRTHIQVLGAEDTYGDHARRTFVEDTREGALWFAVHHQQLKALGIFSMEIASAGTGMAPGLTGIVGGRPKPTPVLKLFSFLYPKEEVTLQLHVNEELIETLPKPLVNEQPTENQKTESFTQDLPQGACTFPLSALAHTRSGDKGNSVNIGVIARHPSYLPFIRAALTPEAVQEYFKHLFEESDMKTCQVYRYELPGINALNFVLKNSLGGGGVASLRSDPQGKALGQMLLDFKITNVPDITPSNVEPNTTV</sequence>
<dbReference type="Proteomes" id="UP001152795">
    <property type="component" value="Unassembled WGS sequence"/>
</dbReference>
<protein>
    <submittedName>
        <fullName evidence="3">Uncharacterized protein</fullName>
    </submittedName>
</protein>
<reference evidence="3" key="1">
    <citation type="submission" date="2020-04" db="EMBL/GenBank/DDBJ databases">
        <authorList>
            <person name="Alioto T."/>
            <person name="Alioto T."/>
            <person name="Gomez Garrido J."/>
        </authorList>
    </citation>
    <scope>NUCLEOTIDE SEQUENCE</scope>
    <source>
        <strain evidence="3">A484AB</strain>
    </source>
</reference>
<evidence type="ECO:0000313" key="3">
    <source>
        <dbReference type="EMBL" id="CAB3986987.1"/>
    </source>
</evidence>
<dbReference type="PANTHER" id="PTHR47708:SF2">
    <property type="entry name" value="SI:CH73-132F6.5"/>
    <property type="match status" value="1"/>
</dbReference>
<comment type="caution">
    <text evidence="3">The sequence shown here is derived from an EMBL/GenBank/DDBJ whole genome shotgun (WGS) entry which is preliminary data.</text>
</comment>
<proteinExistence type="predicted"/>
<keyword evidence="4" id="KW-1185">Reference proteome</keyword>
<accession>A0A6S7GHH3</accession>
<name>A0A6S7GHH3_PARCT</name>
<dbReference type="InterPro" id="IPR056362">
    <property type="entry name" value="AtuA-like_ferredoxin_dom"/>
</dbReference>
<dbReference type="AlphaFoldDB" id="A0A6S7GHH3"/>